<dbReference type="Proteomes" id="UP000290482">
    <property type="component" value="Chromosome"/>
</dbReference>
<evidence type="ECO:0000313" key="1">
    <source>
        <dbReference type="EMBL" id="VEU55845.1"/>
    </source>
</evidence>
<sequence>MYGIVFYLNKQKLIENYGNNYQDAYEEIRNSLRHYGFHWLSNSFYFSQTLNSLSRVFEAIKAIKEFSWFVNSLVTLHVFKMDDLSDFTEYVQNSKQKIKMDEEDFETEIEAGKTKKPNK</sequence>
<organism evidence="1 2">
    <name type="scientific">Metamycoplasma orale</name>
    <name type="common">Mycoplasma orale</name>
    <dbReference type="NCBI Taxonomy" id="2121"/>
    <lineage>
        <taxon>Bacteria</taxon>
        <taxon>Bacillati</taxon>
        <taxon>Mycoplasmatota</taxon>
        <taxon>Mycoplasmoidales</taxon>
        <taxon>Metamycoplasmataceae</taxon>
        <taxon>Metamycoplasma</taxon>
    </lineage>
</organism>
<proteinExistence type="predicted"/>
<dbReference type="RefSeq" id="WP_022935819.1">
    <property type="nucleotide sequence ID" value="NZ_LR214940.1"/>
</dbReference>
<dbReference type="KEGG" id="mob:NCTC10112_00443"/>
<keyword evidence="2" id="KW-1185">Reference proteome</keyword>
<dbReference type="OrthoDB" id="398190at2"/>
<gene>
    <name evidence="1" type="ORF">NCTC10112_00443</name>
</gene>
<protein>
    <recommendedName>
        <fullName evidence="3">Virulence-associated protein D</fullName>
    </recommendedName>
</protein>
<reference evidence="1 2" key="1">
    <citation type="submission" date="2019-01" db="EMBL/GenBank/DDBJ databases">
        <authorList>
            <consortium name="Pathogen Informatics"/>
        </authorList>
    </citation>
    <scope>NUCLEOTIDE SEQUENCE [LARGE SCALE GENOMIC DNA]</scope>
    <source>
        <strain evidence="1 2">NCTC10112</strain>
    </source>
</reference>
<dbReference type="EMBL" id="LR214940">
    <property type="protein sequence ID" value="VEU55845.1"/>
    <property type="molecule type" value="Genomic_DNA"/>
</dbReference>
<evidence type="ECO:0008006" key="3">
    <source>
        <dbReference type="Google" id="ProtNLM"/>
    </source>
</evidence>
<name>A0A448ZX62_METOS</name>
<dbReference type="Gene3D" id="3.30.70.240">
    <property type="match status" value="1"/>
</dbReference>
<dbReference type="AlphaFoldDB" id="A0A448ZX62"/>
<accession>A0A448ZX62</accession>
<evidence type="ECO:0000313" key="2">
    <source>
        <dbReference type="Proteomes" id="UP000290482"/>
    </source>
</evidence>